<feature type="transmembrane region" description="Helical" evidence="1">
    <location>
        <begin position="7"/>
        <end position="29"/>
    </location>
</feature>
<comment type="caution">
    <text evidence="3">The sequence shown here is derived from an EMBL/GenBank/DDBJ whole genome shotgun (WGS) entry which is preliminary data.</text>
</comment>
<dbReference type="Pfam" id="PF13200">
    <property type="entry name" value="DUF4015"/>
    <property type="match status" value="1"/>
</dbReference>
<proteinExistence type="predicted"/>
<protein>
    <recommendedName>
        <fullName evidence="2">DUF4015 domain-containing protein</fullName>
    </recommendedName>
</protein>
<keyword evidence="1" id="KW-1133">Transmembrane helix</keyword>
<organism evidence="3 4">
    <name type="scientific">Candidatus Uhrbacteria bacterium GW2011_GWC2_41_11</name>
    <dbReference type="NCBI Taxonomy" id="1618985"/>
    <lineage>
        <taxon>Bacteria</taxon>
        <taxon>Candidatus Uhriibacteriota</taxon>
    </lineage>
</organism>
<evidence type="ECO:0000313" key="3">
    <source>
        <dbReference type="EMBL" id="KKR87597.1"/>
    </source>
</evidence>
<evidence type="ECO:0000259" key="2">
    <source>
        <dbReference type="Pfam" id="PF13200"/>
    </source>
</evidence>
<dbReference type="Proteomes" id="UP000034616">
    <property type="component" value="Unassembled WGS sequence"/>
</dbReference>
<gene>
    <name evidence="3" type="ORF">UU35_C0002G0098</name>
</gene>
<keyword evidence="1" id="KW-0472">Membrane</keyword>
<reference evidence="3 4" key="1">
    <citation type="journal article" date="2015" name="Nature">
        <title>rRNA introns, odd ribosomes, and small enigmatic genomes across a large radiation of phyla.</title>
        <authorList>
            <person name="Brown C.T."/>
            <person name="Hug L.A."/>
            <person name="Thomas B.C."/>
            <person name="Sharon I."/>
            <person name="Castelle C.J."/>
            <person name="Singh A."/>
            <person name="Wilkins M.J."/>
            <person name="Williams K.H."/>
            <person name="Banfield J.F."/>
        </authorList>
    </citation>
    <scope>NUCLEOTIDE SEQUENCE [LARGE SCALE GENOMIC DNA]</scope>
</reference>
<dbReference type="InterPro" id="IPR025275">
    <property type="entry name" value="DUF4015"/>
</dbReference>
<accession>A0A0G0XIV2</accession>
<dbReference type="SUPFAM" id="SSF51445">
    <property type="entry name" value="(Trans)glycosidases"/>
    <property type="match status" value="2"/>
</dbReference>
<dbReference type="EMBL" id="LCAH01000002">
    <property type="protein sequence ID" value="KKR87597.1"/>
    <property type="molecule type" value="Genomic_DNA"/>
</dbReference>
<dbReference type="Gene3D" id="3.20.20.80">
    <property type="entry name" value="Glycosidases"/>
    <property type="match status" value="1"/>
</dbReference>
<evidence type="ECO:0000256" key="1">
    <source>
        <dbReference type="SAM" id="Phobius"/>
    </source>
</evidence>
<feature type="domain" description="DUF4015" evidence="2">
    <location>
        <begin position="85"/>
        <end position="398"/>
    </location>
</feature>
<keyword evidence="1" id="KW-0812">Transmembrane</keyword>
<name>A0A0G0XIV2_9BACT</name>
<dbReference type="AlphaFoldDB" id="A0A0G0XIV2"/>
<sequence>MEFLKHRLIIVVPVFCFYSVIGVFFWFMFESHEPKIIPVIAQETSAQTKSLDPSISTVSIPEDVSDKKIKDEIIHIPLPDEVRGLYWNAATPGTSTLSDRIDFLTNHGLNTIVIDLKMDNGELAFVPLDSTLTLYTQSHPSVENIEQVLTSLAEKNIYRIARIPIMRDNTYARKHPEYTLKYFNGSLWQDRIGSLWLDPAVPQVSEYAIALAKEAYARGFDEVQFDYVRFPSDGSVLSIVYPVYDGIRSKVEVMADLFAHLGNTMQEAKIPVSFDLFGMTFWSTNDYNIGQRLLDAYPHADFVSPMVYPSHYPAGFRGYANPALYPYDIVKSSLDKGAEQLFTETGMKEEETRVHFRPWIQAFDIGAVYGSDRLTAQIQAARDAGASGWILWNARNMYRSMDYTLSGEGDLNRE</sequence>
<dbReference type="InterPro" id="IPR017853">
    <property type="entry name" value="GH"/>
</dbReference>
<evidence type="ECO:0000313" key="4">
    <source>
        <dbReference type="Proteomes" id="UP000034616"/>
    </source>
</evidence>
<dbReference type="PATRIC" id="fig|1618985.3.peg.252"/>